<dbReference type="InterPro" id="IPR032466">
    <property type="entry name" value="Metal_Hydrolase"/>
</dbReference>
<dbReference type="Proteomes" id="UP000542125">
    <property type="component" value="Unassembled WGS sequence"/>
</dbReference>
<evidence type="ECO:0000313" key="14">
    <source>
        <dbReference type="Proteomes" id="UP000542125"/>
    </source>
</evidence>
<dbReference type="EMBL" id="JACBYR010000004">
    <property type="protein sequence ID" value="NYE86141.1"/>
    <property type="molecule type" value="Genomic_DNA"/>
</dbReference>
<evidence type="ECO:0000256" key="1">
    <source>
        <dbReference type="ARBA" id="ARBA00001947"/>
    </source>
</evidence>
<keyword evidence="14" id="KW-1185">Reference proteome</keyword>
<dbReference type="PANTHER" id="PTHR43668:SF2">
    <property type="entry name" value="ALLANTOINASE"/>
    <property type="match status" value="1"/>
</dbReference>
<proteinExistence type="inferred from homology"/>
<dbReference type="RefSeq" id="WP_179590939.1">
    <property type="nucleotide sequence ID" value="NZ_JACBYR010000004.1"/>
</dbReference>
<dbReference type="GO" id="GO:0006145">
    <property type="term" value="P:purine nucleobase catabolic process"/>
    <property type="evidence" value="ECO:0007669"/>
    <property type="project" value="TreeGrafter"/>
</dbReference>
<comment type="subunit">
    <text evidence="6">Homotetramer.</text>
</comment>
<dbReference type="Pfam" id="PF01979">
    <property type="entry name" value="Amidohydro_1"/>
    <property type="match status" value="1"/>
</dbReference>
<dbReference type="InterPro" id="IPR002195">
    <property type="entry name" value="Dihydroorotase_CS"/>
</dbReference>
<comment type="similarity">
    <text evidence="5">Belongs to the metallo-dependent hydrolases superfamily. Allantoinase family.</text>
</comment>
<dbReference type="AlphaFoldDB" id="A0A7Y9IZR3"/>
<keyword evidence="10" id="KW-0862">Zinc</keyword>
<dbReference type="EC" id="3.5.2.5" evidence="7"/>
<evidence type="ECO:0000256" key="6">
    <source>
        <dbReference type="ARBA" id="ARBA00011881"/>
    </source>
</evidence>
<protein>
    <recommendedName>
        <fullName evidence="7">allantoinase</fullName>
        <ecNumber evidence="7">3.5.2.5</ecNumber>
    </recommendedName>
</protein>
<dbReference type="InterPro" id="IPR006680">
    <property type="entry name" value="Amidohydro-rel"/>
</dbReference>
<comment type="cofactor">
    <cofactor evidence="1">
        <name>Zn(2+)</name>
        <dbReference type="ChEBI" id="CHEBI:29105"/>
    </cofactor>
</comment>
<evidence type="ECO:0000256" key="10">
    <source>
        <dbReference type="ARBA" id="ARBA00022833"/>
    </source>
</evidence>
<dbReference type="NCBIfam" id="TIGR00857">
    <property type="entry name" value="pyrC_multi"/>
    <property type="match status" value="1"/>
</dbReference>
<dbReference type="InterPro" id="IPR017593">
    <property type="entry name" value="Allantoinase"/>
</dbReference>
<comment type="similarity">
    <text evidence="4">Belongs to the metallo-dependent hydrolases superfamily. DHOase family. Class I DHOase subfamily.</text>
</comment>
<evidence type="ECO:0000256" key="3">
    <source>
        <dbReference type="ARBA" id="ARBA00004968"/>
    </source>
</evidence>
<dbReference type="PROSITE" id="PS00482">
    <property type="entry name" value="DIHYDROOROTASE_1"/>
    <property type="match status" value="1"/>
</dbReference>
<organism evidence="13 14">
    <name type="scientific">Pigmentiphaga litoralis</name>
    <dbReference type="NCBI Taxonomy" id="516702"/>
    <lineage>
        <taxon>Bacteria</taxon>
        <taxon>Pseudomonadati</taxon>
        <taxon>Pseudomonadota</taxon>
        <taxon>Betaproteobacteria</taxon>
        <taxon>Burkholderiales</taxon>
        <taxon>Alcaligenaceae</taxon>
        <taxon>Pigmentiphaga</taxon>
    </lineage>
</organism>
<dbReference type="SUPFAM" id="SSF51556">
    <property type="entry name" value="Metallo-dependent hydrolases"/>
    <property type="match status" value="1"/>
</dbReference>
<comment type="caution">
    <text evidence="13">The sequence shown here is derived from an EMBL/GenBank/DDBJ whole genome shotgun (WGS) entry which is preliminary data.</text>
</comment>
<accession>A0A7Y9IZR3</accession>
<evidence type="ECO:0000259" key="12">
    <source>
        <dbReference type="Pfam" id="PF01979"/>
    </source>
</evidence>
<dbReference type="GO" id="GO:0050897">
    <property type="term" value="F:cobalt ion binding"/>
    <property type="evidence" value="ECO:0007669"/>
    <property type="project" value="InterPro"/>
</dbReference>
<evidence type="ECO:0000256" key="8">
    <source>
        <dbReference type="ARBA" id="ARBA00022723"/>
    </source>
</evidence>
<dbReference type="PANTHER" id="PTHR43668">
    <property type="entry name" value="ALLANTOINASE"/>
    <property type="match status" value="1"/>
</dbReference>
<evidence type="ECO:0000256" key="5">
    <source>
        <dbReference type="ARBA" id="ARBA00010368"/>
    </source>
</evidence>
<dbReference type="Gene3D" id="2.30.40.10">
    <property type="entry name" value="Urease, subunit C, domain 1"/>
    <property type="match status" value="1"/>
</dbReference>
<comment type="function">
    <text evidence="2">Catalyzes the reversible cyclization of carbamoyl aspartate to dihydroorotate.</text>
</comment>
<dbReference type="GO" id="GO:0004038">
    <property type="term" value="F:allantoinase activity"/>
    <property type="evidence" value="ECO:0007669"/>
    <property type="project" value="UniProtKB-EC"/>
</dbReference>
<dbReference type="InterPro" id="IPR050138">
    <property type="entry name" value="DHOase/Allantoinase_Hydrolase"/>
</dbReference>
<gene>
    <name evidence="13" type="ORF">FHW18_005467</name>
</gene>
<evidence type="ECO:0000256" key="2">
    <source>
        <dbReference type="ARBA" id="ARBA00002368"/>
    </source>
</evidence>
<dbReference type="SUPFAM" id="SSF51338">
    <property type="entry name" value="Composite domain of metallo-dependent hydrolases"/>
    <property type="match status" value="1"/>
</dbReference>
<evidence type="ECO:0000313" key="13">
    <source>
        <dbReference type="EMBL" id="NYE86141.1"/>
    </source>
</evidence>
<feature type="domain" description="Amidohydrolase-related" evidence="12">
    <location>
        <begin position="53"/>
        <end position="429"/>
    </location>
</feature>
<evidence type="ECO:0000256" key="11">
    <source>
        <dbReference type="SAM" id="MobiDB-lite"/>
    </source>
</evidence>
<evidence type="ECO:0000256" key="4">
    <source>
        <dbReference type="ARBA" id="ARBA00010286"/>
    </source>
</evidence>
<name>A0A7Y9IZR3_9BURK</name>
<dbReference type="GO" id="GO:0008270">
    <property type="term" value="F:zinc ion binding"/>
    <property type="evidence" value="ECO:0007669"/>
    <property type="project" value="InterPro"/>
</dbReference>
<dbReference type="GO" id="GO:0005737">
    <property type="term" value="C:cytoplasm"/>
    <property type="evidence" value="ECO:0007669"/>
    <property type="project" value="TreeGrafter"/>
</dbReference>
<keyword evidence="8" id="KW-0479">Metal-binding</keyword>
<dbReference type="Gene3D" id="3.20.20.140">
    <property type="entry name" value="Metal-dependent hydrolases"/>
    <property type="match status" value="1"/>
</dbReference>
<keyword evidence="9 13" id="KW-0378">Hydrolase</keyword>
<evidence type="ECO:0000256" key="9">
    <source>
        <dbReference type="ARBA" id="ARBA00022801"/>
    </source>
</evidence>
<dbReference type="NCBIfam" id="TIGR03178">
    <property type="entry name" value="allantoinase"/>
    <property type="match status" value="1"/>
</dbReference>
<evidence type="ECO:0000256" key="7">
    <source>
        <dbReference type="ARBA" id="ARBA00012863"/>
    </source>
</evidence>
<dbReference type="GO" id="GO:0000256">
    <property type="term" value="P:allantoin catabolic process"/>
    <property type="evidence" value="ECO:0007669"/>
    <property type="project" value="InterPro"/>
</dbReference>
<reference evidence="13 14" key="1">
    <citation type="submission" date="2020-07" db="EMBL/GenBank/DDBJ databases">
        <title>Genomic Encyclopedia of Type Strains, Phase IV (KMG-V): Genome sequencing to study the core and pangenomes of soil and plant-associated prokaryotes.</title>
        <authorList>
            <person name="Whitman W."/>
        </authorList>
    </citation>
    <scope>NUCLEOTIDE SEQUENCE [LARGE SCALE GENOMIC DNA]</scope>
    <source>
        <strain evidence="13 14">SAS40</strain>
    </source>
</reference>
<feature type="region of interest" description="Disordered" evidence="11">
    <location>
        <begin position="471"/>
        <end position="490"/>
    </location>
</feature>
<dbReference type="InterPro" id="IPR011059">
    <property type="entry name" value="Metal-dep_hydrolase_composite"/>
</dbReference>
<sequence>MSQVDLVIRGGKVVSPDHIIEASVAIDNGIIVAVGHDDLMPSAREDIRADGLYLLPGAIDSHVHFRDPGYPNKETWKTGSAAAACGGVTTVFEMPNTNPATGTVEALRIKQKAAESSYVDFGIHGLFGDDTVDRLEELLDAGVTSFKAFVGNTFGNLPAPTDGCLLEGFEKLAPLGIRTVVHAENSSIMARRQAKLQAAGRNDPFAHLAARPAVAEIEAIGRVVTLAEWTGARVHIAHHSSADSLYLLREAKRRGVDVTAETCPQYMLMNVNEMSRLGGILRLNPPIREARHNQPLWDALMDGTIDMIATDHAPHTPEEKTRESIWDCDCGFPGVETQMPLMLTEINKDRATLMDYVRWSSVNPAKAWGLYGVKGVIAAGSHADIAIVDMDKQGVVNQGKLQSVSKISPWNGRVVKGYPIHTLVRGRFVMRDGALVQDAAGWGVSVKAVQKMPTPKPRNTETYTTAILTRPEGAPVSARPSADVIEGKLP</sequence>
<dbReference type="PROSITE" id="PS00483">
    <property type="entry name" value="DIHYDROOROTASE_2"/>
    <property type="match status" value="1"/>
</dbReference>
<comment type="pathway">
    <text evidence="3">Nitrogen metabolism; (S)-allantoin degradation; allantoate from (S)-allantoin: step 1/1.</text>
</comment>